<name>A0A9D0YYY4_9FIRM</name>
<accession>A0A9D0YYY4</accession>
<organism evidence="2 3">
    <name type="scientific">Candidatus Faecenecus gallistercoris</name>
    <dbReference type="NCBI Taxonomy" id="2840793"/>
    <lineage>
        <taxon>Bacteria</taxon>
        <taxon>Bacillati</taxon>
        <taxon>Bacillota</taxon>
        <taxon>Bacillota incertae sedis</taxon>
        <taxon>Candidatus Faecenecus</taxon>
    </lineage>
</organism>
<comment type="caution">
    <text evidence="2">The sequence shown here is derived from an EMBL/GenBank/DDBJ whole genome shotgun (WGS) entry which is preliminary data.</text>
</comment>
<evidence type="ECO:0000259" key="1">
    <source>
        <dbReference type="Pfam" id="PF01935"/>
    </source>
</evidence>
<proteinExistence type="predicted"/>
<keyword evidence="2" id="KW-0547">Nucleotide-binding</keyword>
<reference evidence="2" key="2">
    <citation type="journal article" date="2021" name="PeerJ">
        <title>Extensive microbial diversity within the chicken gut microbiome revealed by metagenomics and culture.</title>
        <authorList>
            <person name="Gilroy R."/>
            <person name="Ravi A."/>
            <person name="Getino M."/>
            <person name="Pursley I."/>
            <person name="Horton D.L."/>
            <person name="Alikhan N.F."/>
            <person name="Baker D."/>
            <person name="Gharbi K."/>
            <person name="Hall N."/>
            <person name="Watson M."/>
            <person name="Adriaenssens E.M."/>
            <person name="Foster-Nyarko E."/>
            <person name="Jarju S."/>
            <person name="Secka A."/>
            <person name="Antonio M."/>
            <person name="Oren A."/>
            <person name="Chaudhuri R.R."/>
            <person name="La Ragione R."/>
            <person name="Hildebrand F."/>
            <person name="Pallen M.J."/>
        </authorList>
    </citation>
    <scope>NUCLEOTIDE SEQUENCE</scope>
    <source>
        <strain evidence="2">CHK165-10780</strain>
    </source>
</reference>
<gene>
    <name evidence="2" type="ORF">IAC85_01405</name>
</gene>
<dbReference type="Pfam" id="PF01935">
    <property type="entry name" value="DUF87"/>
    <property type="match status" value="1"/>
</dbReference>
<dbReference type="AlphaFoldDB" id="A0A9D0YYY4"/>
<dbReference type="PANTHER" id="PTHR42957:SF1">
    <property type="entry name" value="HELICASE MJ1565-RELATED"/>
    <property type="match status" value="1"/>
</dbReference>
<dbReference type="PANTHER" id="PTHR42957">
    <property type="entry name" value="HELICASE MJ1565-RELATED"/>
    <property type="match status" value="1"/>
</dbReference>
<keyword evidence="2" id="KW-0067">ATP-binding</keyword>
<evidence type="ECO:0000313" key="3">
    <source>
        <dbReference type="Proteomes" id="UP000886725"/>
    </source>
</evidence>
<dbReference type="InterPro" id="IPR002789">
    <property type="entry name" value="HerA_central"/>
</dbReference>
<dbReference type="GO" id="GO:0005524">
    <property type="term" value="F:ATP binding"/>
    <property type="evidence" value="ECO:0007669"/>
    <property type="project" value="UniProtKB-KW"/>
</dbReference>
<dbReference type="EMBL" id="DVFU01000029">
    <property type="protein sequence ID" value="HIQ64374.1"/>
    <property type="molecule type" value="Genomic_DNA"/>
</dbReference>
<dbReference type="InterPro" id="IPR027417">
    <property type="entry name" value="P-loop_NTPase"/>
</dbReference>
<feature type="domain" description="Helicase HerA central" evidence="1">
    <location>
        <begin position="113"/>
        <end position="283"/>
    </location>
</feature>
<dbReference type="Proteomes" id="UP000886725">
    <property type="component" value="Unassembled WGS sequence"/>
</dbReference>
<dbReference type="InterPro" id="IPR008571">
    <property type="entry name" value="HerA-like"/>
</dbReference>
<dbReference type="SUPFAM" id="SSF52540">
    <property type="entry name" value="P-loop containing nucleoside triphosphate hydrolases"/>
    <property type="match status" value="1"/>
</dbReference>
<reference evidence="2" key="1">
    <citation type="submission" date="2020-10" db="EMBL/GenBank/DDBJ databases">
        <authorList>
            <person name="Gilroy R."/>
        </authorList>
    </citation>
    <scope>NUCLEOTIDE SEQUENCE</scope>
    <source>
        <strain evidence="2">CHK165-10780</strain>
    </source>
</reference>
<protein>
    <submittedName>
        <fullName evidence="2">ATP-binding protein</fullName>
    </submittedName>
</protein>
<sequence>MLGTIVSIVGNTITIKLSIDMTNQVNLVGIHVIFEDTNDTKIVGEIVDVDQTSAKVSIVGEVLPTGFLPGFSAKPSFRAKPRLIKSDELELIFGKQQITDHSQIYFGLSTVYRNYRINVNTNQFFSNHFAILGNTGSGKSFTVSRLLQNIFSNPKNAPESANIFIFDAYGEYINAFQNINQINPNIYYKNYTTNVASPESEILKIPLWLLGTDDIAQLLGVTTSSQLPIIDKALKLVPILKSNDEKTLKQKNEIIARALMDILMSGKDSTKIRDQITAVLTNFNTKDLNLQSLIIQPGYNRTLQQLLYVDKTGKMQEMSLVVDFVSKFTTEESELKTPDGTIPFTLKDLENAMDFSLISEGVLKSDKVFDYANILSVRLHTLVNGDAAQYFDYPRMISREDYIKSLVTTSLGKKAQIVNFNINYVDDRMAKALTKIISKMLFDFACEYKDRGGIPFHIIIEEAHRYVQKDADEEILGYNIFDRITKEGRKYGVLLGLITQRPSELSETSISQCSNFIILRTLHPKDLEYIRNMVPSVSSAIMESLKTLQPGNCIAFGSAFKVPTAMHIERPNPEPLSNSANIQNIWYQPGTFYQSATTTYQKPADLAALQASLTTNVKERG</sequence>
<dbReference type="Gene3D" id="3.40.50.300">
    <property type="entry name" value="P-loop containing nucleotide triphosphate hydrolases"/>
    <property type="match status" value="2"/>
</dbReference>
<evidence type="ECO:0000313" key="2">
    <source>
        <dbReference type="EMBL" id="HIQ64374.1"/>
    </source>
</evidence>